<dbReference type="AlphaFoldDB" id="A0A1R3GA02"/>
<dbReference type="OrthoDB" id="1001388at2759"/>
<comment type="caution">
    <text evidence="1">The sequence shown here is derived from an EMBL/GenBank/DDBJ whole genome shotgun (WGS) entry which is preliminary data.</text>
</comment>
<reference evidence="2" key="1">
    <citation type="submission" date="2013-09" db="EMBL/GenBank/DDBJ databases">
        <title>Corchorus olitorius genome sequencing.</title>
        <authorList>
            <person name="Alam M."/>
            <person name="Haque M.S."/>
            <person name="Islam M.S."/>
            <person name="Emdad E.M."/>
            <person name="Islam M.M."/>
            <person name="Ahmed B."/>
            <person name="Halim A."/>
            <person name="Hossen Q.M.M."/>
            <person name="Hossain M.Z."/>
            <person name="Ahmed R."/>
            <person name="Khan M.M."/>
            <person name="Islam R."/>
            <person name="Rashid M.M."/>
            <person name="Khan S.A."/>
            <person name="Rahman M.S."/>
            <person name="Alam M."/>
            <person name="Yahiya A.S."/>
            <person name="Khan M.S."/>
            <person name="Azam M.S."/>
            <person name="Haque T."/>
            <person name="Lashkar M.Z.H."/>
            <person name="Akhand A.I."/>
            <person name="Morshed G."/>
            <person name="Roy S."/>
            <person name="Uddin K.S."/>
            <person name="Rabeya T."/>
            <person name="Hossain A.S."/>
            <person name="Chowdhury A."/>
            <person name="Snigdha A.R."/>
            <person name="Mortoza M.S."/>
            <person name="Matin S.A."/>
            <person name="Hoque S.M.E."/>
            <person name="Islam M.K."/>
            <person name="Roy D.K."/>
            <person name="Haider R."/>
            <person name="Moosa M.M."/>
            <person name="Elias S.M."/>
            <person name="Hasan A.M."/>
            <person name="Jahan S."/>
            <person name="Shafiuddin M."/>
            <person name="Mahmood N."/>
            <person name="Shommy N.S."/>
        </authorList>
    </citation>
    <scope>NUCLEOTIDE SEQUENCE [LARGE SCALE GENOMIC DNA]</scope>
    <source>
        <strain evidence="2">cv. O-4</strain>
    </source>
</reference>
<dbReference type="Proteomes" id="UP000187203">
    <property type="component" value="Unassembled WGS sequence"/>
</dbReference>
<keyword evidence="1" id="KW-0255">Endonuclease</keyword>
<keyword evidence="1" id="KW-0378">Hydrolase</keyword>
<evidence type="ECO:0000313" key="1">
    <source>
        <dbReference type="EMBL" id="OMO54928.1"/>
    </source>
</evidence>
<accession>A0A1R3GA02</accession>
<dbReference type="PANTHER" id="PTHR35218">
    <property type="entry name" value="RNASE H DOMAIN-CONTAINING PROTEIN"/>
    <property type="match status" value="1"/>
</dbReference>
<name>A0A1R3GA02_9ROSI</name>
<dbReference type="GO" id="GO:0004519">
    <property type="term" value="F:endonuclease activity"/>
    <property type="evidence" value="ECO:0007669"/>
    <property type="project" value="UniProtKB-KW"/>
</dbReference>
<keyword evidence="1" id="KW-0540">Nuclease</keyword>
<dbReference type="PANTHER" id="PTHR35218:SF9">
    <property type="entry name" value="ENDONUCLEASE_EXONUCLEASE_PHOSPHATASE DOMAIN-CONTAINING PROTEIN"/>
    <property type="match status" value="1"/>
</dbReference>
<organism evidence="1 2">
    <name type="scientific">Corchorus olitorius</name>
    <dbReference type="NCBI Taxonomy" id="93759"/>
    <lineage>
        <taxon>Eukaryota</taxon>
        <taxon>Viridiplantae</taxon>
        <taxon>Streptophyta</taxon>
        <taxon>Embryophyta</taxon>
        <taxon>Tracheophyta</taxon>
        <taxon>Spermatophyta</taxon>
        <taxon>Magnoliopsida</taxon>
        <taxon>eudicotyledons</taxon>
        <taxon>Gunneridae</taxon>
        <taxon>Pentapetalae</taxon>
        <taxon>rosids</taxon>
        <taxon>malvids</taxon>
        <taxon>Malvales</taxon>
        <taxon>Malvaceae</taxon>
        <taxon>Grewioideae</taxon>
        <taxon>Apeibeae</taxon>
        <taxon>Corchorus</taxon>
    </lineage>
</organism>
<gene>
    <name evidence="1" type="ORF">COLO4_36304</name>
</gene>
<sequence>MTDMPPLQTLDDNAQILIKTLVKQLKINYPYTGIDYNSEIQGNGVFYEAIKSLITIWLCKCAPGTEHLIIKWLKIGAADLPNPEEAIKKLQHDHIMGSIVKYGLPQSKSFRFLIYNAKGAADPEIIHEVDEHSVVNDVDFVIVTETRLSGARSKHLDQTQYVGLTYRRFQPTVREIIGFGKDLLLRIIAQDSSICTPVYIELLDSCGISLPVTSRMQQPDIMSSLCEHGLATYFPPGFNIDTEDPVPANISLEQAEHNFAIESNDRAIYNFMAYGVVQVHIRIQTGINLSSGTPLYHLQFTLGRVNALAEVANVAIPFQHETELTRLLYNARGAALHSFRVHLLSMVEQYQPMILIVTETRLGVGEAHRVRTLIGYTQLICVNPIGYSGGIWLFSNMNNLSIDEIIRTETDLIVNLLNDDYTLPFIARLASSNELRQNPSLVTIVKIILKFVEDYTPLGRDGCILLKLWLGVMGNFDIDSFNLPVILNDNFILEQLFTRGAADYWRPRLSLQDCYVDIIDFKATERVVDVDIAGEQRTGFIITSLPTLAATLYTSFNLNLDNHFTLHNLKLIIPSNPEQQPSQNMQPMIILILNAGGIRNPTFTRRFTQLCHQHNPHAVLVTETRVGGVDGRNHRMSMNFPFTTYLKPIGYFGGQWLLWNSNVFSCQLICHTDRLLLAKLSINPQ</sequence>
<proteinExistence type="predicted"/>
<protein>
    <submittedName>
        <fullName evidence="1">Endonuclease/exonuclease/phosphatase</fullName>
    </submittedName>
</protein>
<keyword evidence="2" id="KW-1185">Reference proteome</keyword>
<evidence type="ECO:0000313" key="2">
    <source>
        <dbReference type="Proteomes" id="UP000187203"/>
    </source>
</evidence>
<dbReference type="EMBL" id="AWUE01023100">
    <property type="protein sequence ID" value="OMO54928.1"/>
    <property type="molecule type" value="Genomic_DNA"/>
</dbReference>